<evidence type="ECO:0000313" key="2">
    <source>
        <dbReference type="Proteomes" id="UP000749471"/>
    </source>
</evidence>
<keyword evidence="2" id="KW-1185">Reference proteome</keyword>
<gene>
    <name evidence="1" type="ORF">KQI42_08670</name>
</gene>
<accession>A0ABS6E575</accession>
<name>A0ABS6E575_9FIRM</name>
<proteinExistence type="predicted"/>
<evidence type="ECO:0008006" key="3">
    <source>
        <dbReference type="Google" id="ProtNLM"/>
    </source>
</evidence>
<comment type="caution">
    <text evidence="1">The sequence shown here is derived from an EMBL/GenBank/DDBJ whole genome shotgun (WGS) entry which is preliminary data.</text>
</comment>
<protein>
    <recommendedName>
        <fullName evidence="3">STAS/SEC14 domain-containing protein</fullName>
    </recommendedName>
</protein>
<organism evidence="1 2">
    <name type="scientific">Tissierella simiarum</name>
    <dbReference type="NCBI Taxonomy" id="2841534"/>
    <lineage>
        <taxon>Bacteria</taxon>
        <taxon>Bacillati</taxon>
        <taxon>Bacillota</taxon>
        <taxon>Tissierellia</taxon>
        <taxon>Tissierellales</taxon>
        <taxon>Tissierellaceae</taxon>
        <taxon>Tissierella</taxon>
    </lineage>
</organism>
<evidence type="ECO:0000313" key="1">
    <source>
        <dbReference type="EMBL" id="MBU5438078.1"/>
    </source>
</evidence>
<dbReference type="EMBL" id="JAHLPM010000006">
    <property type="protein sequence ID" value="MBU5438078.1"/>
    <property type="molecule type" value="Genomic_DNA"/>
</dbReference>
<dbReference type="Proteomes" id="UP000749471">
    <property type="component" value="Unassembled WGS sequence"/>
</dbReference>
<dbReference type="RefSeq" id="WP_216518865.1">
    <property type="nucleotide sequence ID" value="NZ_JAHLPM010000006.1"/>
</dbReference>
<reference evidence="1 2" key="1">
    <citation type="submission" date="2021-06" db="EMBL/GenBank/DDBJ databases">
        <authorList>
            <person name="Sun Q."/>
            <person name="Li D."/>
        </authorList>
    </citation>
    <scope>NUCLEOTIDE SEQUENCE [LARGE SCALE GENOMIC DNA]</scope>
    <source>
        <strain evidence="1 2">MSJ-40</strain>
    </source>
</reference>
<sequence length="128" mass="14605">MIIQDAKGMYEVKVDTKRRIVYEYVTGLWQAEDYKRLHNEYVTKIGPLLGGKPWAKLSELKSYKTSNITDEINKHVSWSAKNGLEKAAIVVESSIIKMQMKKSGSGVMEPEIFTDEKSADDWLKSQGF</sequence>